<accession>A0A7W7RQS5</accession>
<reference evidence="2 3" key="1">
    <citation type="submission" date="2020-08" db="EMBL/GenBank/DDBJ databases">
        <title>Sequencing the genomes of 1000 actinobacteria strains.</title>
        <authorList>
            <person name="Klenk H.-P."/>
        </authorList>
    </citation>
    <scope>NUCLEOTIDE SEQUENCE [LARGE SCALE GENOMIC DNA]</scope>
    <source>
        <strain evidence="2 3">DSM 43023</strain>
    </source>
</reference>
<organism evidence="2 3">
    <name type="scientific">Streptosporangium album</name>
    <dbReference type="NCBI Taxonomy" id="47479"/>
    <lineage>
        <taxon>Bacteria</taxon>
        <taxon>Bacillati</taxon>
        <taxon>Actinomycetota</taxon>
        <taxon>Actinomycetes</taxon>
        <taxon>Streptosporangiales</taxon>
        <taxon>Streptosporangiaceae</taxon>
        <taxon>Streptosporangium</taxon>
    </lineage>
</organism>
<dbReference type="Gene3D" id="3.40.720.10">
    <property type="entry name" value="Alkaline Phosphatase, subunit A"/>
    <property type="match status" value="2"/>
</dbReference>
<dbReference type="PANTHER" id="PTHR10151:SF120">
    <property type="entry name" value="BIS(5'-ADENOSYL)-TRIPHOSPHATASE"/>
    <property type="match status" value="1"/>
</dbReference>
<gene>
    <name evidence="2" type="ORF">FHR32_000750</name>
</gene>
<evidence type="ECO:0008006" key="4">
    <source>
        <dbReference type="Google" id="ProtNLM"/>
    </source>
</evidence>
<comment type="caution">
    <text evidence="2">The sequence shown here is derived from an EMBL/GenBank/DDBJ whole genome shotgun (WGS) entry which is preliminary data.</text>
</comment>
<evidence type="ECO:0000313" key="2">
    <source>
        <dbReference type="EMBL" id="MBB4936445.1"/>
    </source>
</evidence>
<dbReference type="SUPFAM" id="SSF53649">
    <property type="entry name" value="Alkaline phosphatase-like"/>
    <property type="match status" value="1"/>
</dbReference>
<dbReference type="Pfam" id="PF01663">
    <property type="entry name" value="Phosphodiest"/>
    <property type="match status" value="1"/>
</dbReference>
<dbReference type="Gene3D" id="2.60.120.200">
    <property type="match status" value="1"/>
</dbReference>
<dbReference type="Proteomes" id="UP000534286">
    <property type="component" value="Unassembled WGS sequence"/>
</dbReference>
<proteinExistence type="predicted"/>
<feature type="signal peptide" evidence="1">
    <location>
        <begin position="1"/>
        <end position="25"/>
    </location>
</feature>
<dbReference type="EMBL" id="JACHJU010000001">
    <property type="protein sequence ID" value="MBB4936445.1"/>
    <property type="molecule type" value="Genomic_DNA"/>
</dbReference>
<feature type="chain" id="PRO_5030601108" description="Nucleotide pyrophosphatase" evidence="1">
    <location>
        <begin position="26"/>
        <end position="531"/>
    </location>
</feature>
<dbReference type="PANTHER" id="PTHR10151">
    <property type="entry name" value="ECTONUCLEOTIDE PYROPHOSPHATASE/PHOSPHODIESTERASE"/>
    <property type="match status" value="1"/>
</dbReference>
<keyword evidence="3" id="KW-1185">Reference proteome</keyword>
<protein>
    <recommendedName>
        <fullName evidence="4">Nucleotide pyrophosphatase</fullName>
    </recommendedName>
</protein>
<dbReference type="AlphaFoldDB" id="A0A7W7RQS5"/>
<evidence type="ECO:0000256" key="1">
    <source>
        <dbReference type="SAM" id="SignalP"/>
    </source>
</evidence>
<evidence type="ECO:0000313" key="3">
    <source>
        <dbReference type="Proteomes" id="UP000534286"/>
    </source>
</evidence>
<dbReference type="InterPro" id="IPR017850">
    <property type="entry name" value="Alkaline_phosphatase_core_sf"/>
</dbReference>
<name>A0A7W7RQS5_9ACTN</name>
<sequence>MRLRNAGVATAVAATILIPATAALAGPGTSTPGGPAPAFISEKAVNTTEAQAGPVPVPDVPDGISADKVLVIGLDGLRHDRIAAADAPNLDALIAHGTFGTSLLYTQPMAATSSGPGWSTIATGTWPDKHKVRNNTFAGKRYDLYPDFLTRLEKVNPAYSTYAAMDWRPLGDQGAFGPGIDARIVLDGDSDGYPVEDGRVIAVSEKVLRDRDPDVAFVSLGNVDITGHDSGAASQAYLNAIATVDTYVGRLLAAVQSRPAYPGERWTVIVTTDHGHTDAGGHGGSTIEERRTFVLAAGPGIAAGATPVGTRLVDVAATVFGQLGLPRPAGLDGRSIVLRSADPFDRLPLGRRVRETGIPAEVRGFTHTAPPGWSVDNRGLPSGGVEEWRGWSFTTDEFWSRAQRDQWRELFVRGRGVFAVADSDEWDDRPHGTGTFNSTLASAPYPVAGRHAVRIGYVTHYRQNGGQRAQVLVSFDRGRTKVVKAYTADAISKVESIPVAVPAGATRMTVRFRYSNADNDWYWAIDDLRVT</sequence>
<dbReference type="InterPro" id="IPR002591">
    <property type="entry name" value="Phosphodiest/P_Trfase"/>
</dbReference>
<keyword evidence="1" id="KW-0732">Signal</keyword>
<dbReference type="GO" id="GO:0016787">
    <property type="term" value="F:hydrolase activity"/>
    <property type="evidence" value="ECO:0007669"/>
    <property type="project" value="UniProtKB-ARBA"/>
</dbReference>
<dbReference type="RefSeq" id="WP_184752993.1">
    <property type="nucleotide sequence ID" value="NZ_BAABEK010000021.1"/>
</dbReference>